<dbReference type="GO" id="GO:0005975">
    <property type="term" value="P:carbohydrate metabolic process"/>
    <property type="evidence" value="ECO:0007669"/>
    <property type="project" value="InterPro"/>
</dbReference>
<name>A0A9D2B2U9_9FIRM</name>
<dbReference type="Gene3D" id="3.30.420.40">
    <property type="match status" value="2"/>
</dbReference>
<reference evidence="6" key="1">
    <citation type="journal article" date="2021" name="PeerJ">
        <title>Extensive microbial diversity within the chicken gut microbiome revealed by metagenomics and culture.</title>
        <authorList>
            <person name="Gilroy R."/>
            <person name="Ravi A."/>
            <person name="Getino M."/>
            <person name="Pursley I."/>
            <person name="Horton D.L."/>
            <person name="Alikhan N.F."/>
            <person name="Baker D."/>
            <person name="Gharbi K."/>
            <person name="Hall N."/>
            <person name="Watson M."/>
            <person name="Adriaenssens E.M."/>
            <person name="Foster-Nyarko E."/>
            <person name="Jarju S."/>
            <person name="Secka A."/>
            <person name="Antonio M."/>
            <person name="Oren A."/>
            <person name="Chaudhuri R.R."/>
            <person name="La Ragione R."/>
            <person name="Hildebrand F."/>
            <person name="Pallen M.J."/>
        </authorList>
    </citation>
    <scope>NUCLEOTIDE SEQUENCE</scope>
    <source>
        <strain evidence="6">ChiSjej1B19-8411</strain>
    </source>
</reference>
<evidence type="ECO:0008006" key="8">
    <source>
        <dbReference type="Google" id="ProtNLM"/>
    </source>
</evidence>
<comment type="caution">
    <text evidence="6">The sequence shown here is derived from an EMBL/GenBank/DDBJ whole genome shotgun (WGS) entry which is preliminary data.</text>
</comment>
<dbReference type="PANTHER" id="PTHR43095">
    <property type="entry name" value="SUGAR KINASE"/>
    <property type="match status" value="1"/>
</dbReference>
<feature type="domain" description="Carbohydrate kinase FGGY C-terminal" evidence="5">
    <location>
        <begin position="247"/>
        <end position="425"/>
    </location>
</feature>
<dbReference type="SUPFAM" id="SSF53067">
    <property type="entry name" value="Actin-like ATPase domain"/>
    <property type="match status" value="2"/>
</dbReference>
<sequence>MRILALESSTTSAKAMYFDTETKESRMHTEVYGPMYEDGALHNAKLVFEKTAAAGRNLLQGEDVDVISLCSAWHSVCLFNKDMDPVTPMYPWSYTGASGICKDLRKDAAYVDRYYRTTGCMVNATYPFFKLLLLKEKGYPLEDYYIMGQGAYNTYRLTGQRVATCCMASGSGLMDIHRRTYASDLLKEAGIPQERLPELIPYDQMYPLTDEGAGLLGVRAGIPVVSSNADGGLNQVGVGALARGVMTFSVGTSGAIRLTTPEAVIPEKPSTWCYLSPKSYLSGAAVAGCCSCIDWLRNQIGNGISYSDLESGITDTIDTPVFLPFIFGERCPGWNDERTGGFYGVKAGHDIKALYRSVQEGVLFNIYHCYQMLTEVNEEPTRIKLSGGILNSEAWTQMCADIFNKEMEVDEVQQGSLMGAVVLAMDLMGLVKAEEFSITPSRTVRPNPRNVEMYQEKFQRYLKYYQMEF</sequence>
<comment type="similarity">
    <text evidence="1">Belongs to the FGGY kinase family.</text>
</comment>
<dbReference type="GO" id="GO:0016301">
    <property type="term" value="F:kinase activity"/>
    <property type="evidence" value="ECO:0007669"/>
    <property type="project" value="UniProtKB-KW"/>
</dbReference>
<dbReference type="EMBL" id="DXEX01000040">
    <property type="protein sequence ID" value="HIX58374.1"/>
    <property type="molecule type" value="Genomic_DNA"/>
</dbReference>
<evidence type="ECO:0000259" key="5">
    <source>
        <dbReference type="Pfam" id="PF02782"/>
    </source>
</evidence>
<dbReference type="InterPro" id="IPR043129">
    <property type="entry name" value="ATPase_NBD"/>
</dbReference>
<dbReference type="Pfam" id="PF00370">
    <property type="entry name" value="FGGY_N"/>
    <property type="match status" value="1"/>
</dbReference>
<dbReference type="PANTHER" id="PTHR43095:SF2">
    <property type="entry name" value="GLUCONOKINASE"/>
    <property type="match status" value="1"/>
</dbReference>
<protein>
    <recommendedName>
        <fullName evidence="8">Xylulose kinase</fullName>
    </recommendedName>
</protein>
<dbReference type="CDD" id="cd07770">
    <property type="entry name" value="ASKHA_NBD_FGGY_GntK"/>
    <property type="match status" value="1"/>
</dbReference>
<dbReference type="InterPro" id="IPR000577">
    <property type="entry name" value="Carb_kinase_FGGY"/>
</dbReference>
<evidence type="ECO:0000256" key="2">
    <source>
        <dbReference type="ARBA" id="ARBA00022679"/>
    </source>
</evidence>
<evidence type="ECO:0000259" key="4">
    <source>
        <dbReference type="Pfam" id="PF00370"/>
    </source>
</evidence>
<feature type="domain" description="Carbohydrate kinase FGGY N-terminal" evidence="4">
    <location>
        <begin position="3"/>
        <end position="236"/>
    </location>
</feature>
<dbReference type="PIRSF" id="PIRSF000538">
    <property type="entry name" value="GlpK"/>
    <property type="match status" value="1"/>
</dbReference>
<dbReference type="Pfam" id="PF02782">
    <property type="entry name" value="FGGY_C"/>
    <property type="match status" value="1"/>
</dbReference>
<evidence type="ECO:0000256" key="3">
    <source>
        <dbReference type="ARBA" id="ARBA00022777"/>
    </source>
</evidence>
<keyword evidence="2" id="KW-0808">Transferase</keyword>
<gene>
    <name evidence="6" type="ORF">IAA45_01475</name>
</gene>
<dbReference type="InterPro" id="IPR050406">
    <property type="entry name" value="FGGY_Carb_Kinase"/>
</dbReference>
<dbReference type="InterPro" id="IPR018485">
    <property type="entry name" value="FGGY_C"/>
</dbReference>
<reference evidence="6" key="2">
    <citation type="submission" date="2021-04" db="EMBL/GenBank/DDBJ databases">
        <authorList>
            <person name="Gilroy R."/>
        </authorList>
    </citation>
    <scope>NUCLEOTIDE SEQUENCE</scope>
    <source>
        <strain evidence="6">ChiSjej1B19-8411</strain>
    </source>
</reference>
<accession>A0A9D2B2U9</accession>
<organism evidence="6 7">
    <name type="scientific">Candidatus Blautia gallistercoris</name>
    <dbReference type="NCBI Taxonomy" id="2838490"/>
    <lineage>
        <taxon>Bacteria</taxon>
        <taxon>Bacillati</taxon>
        <taxon>Bacillota</taxon>
        <taxon>Clostridia</taxon>
        <taxon>Lachnospirales</taxon>
        <taxon>Lachnospiraceae</taxon>
        <taxon>Blautia</taxon>
    </lineage>
</organism>
<keyword evidence="3" id="KW-0418">Kinase</keyword>
<dbReference type="InterPro" id="IPR018484">
    <property type="entry name" value="FGGY_N"/>
</dbReference>
<dbReference type="AlphaFoldDB" id="A0A9D2B2U9"/>
<evidence type="ECO:0000256" key="1">
    <source>
        <dbReference type="ARBA" id="ARBA00009156"/>
    </source>
</evidence>
<dbReference type="Proteomes" id="UP000886817">
    <property type="component" value="Unassembled WGS sequence"/>
</dbReference>
<proteinExistence type="inferred from homology"/>
<evidence type="ECO:0000313" key="6">
    <source>
        <dbReference type="EMBL" id="HIX58374.1"/>
    </source>
</evidence>
<evidence type="ECO:0000313" key="7">
    <source>
        <dbReference type="Proteomes" id="UP000886817"/>
    </source>
</evidence>